<keyword evidence="9 11" id="KW-0472">Membrane</keyword>
<dbReference type="InterPro" id="IPR051045">
    <property type="entry name" value="TonB-dependent_transducer"/>
</dbReference>
<organism evidence="13 14">
    <name type="scientific">Methylosinus trichosporium (strain ATCC 35070 / NCIMB 11131 / UNIQEM 75 / OB3b)</name>
    <dbReference type="NCBI Taxonomy" id="595536"/>
    <lineage>
        <taxon>Bacteria</taxon>
        <taxon>Pseudomonadati</taxon>
        <taxon>Pseudomonadota</taxon>
        <taxon>Alphaproteobacteria</taxon>
        <taxon>Hyphomicrobiales</taxon>
        <taxon>Methylocystaceae</taxon>
        <taxon>Methylosinus</taxon>
    </lineage>
</organism>
<feature type="compositionally biased region" description="Basic and acidic residues" evidence="10">
    <location>
        <begin position="1"/>
        <end position="13"/>
    </location>
</feature>
<dbReference type="InterPro" id="IPR037682">
    <property type="entry name" value="TonB_C"/>
</dbReference>
<keyword evidence="4" id="KW-1003">Cell membrane</keyword>
<evidence type="ECO:0000256" key="10">
    <source>
        <dbReference type="SAM" id="MobiDB-lite"/>
    </source>
</evidence>
<feature type="region of interest" description="Disordered" evidence="10">
    <location>
        <begin position="147"/>
        <end position="194"/>
    </location>
</feature>
<dbReference type="EMBL" id="CP023740">
    <property type="protein sequence ID" value="ATQ71005.1"/>
    <property type="molecule type" value="Genomic_DNA"/>
</dbReference>
<dbReference type="PROSITE" id="PS52015">
    <property type="entry name" value="TONB_CTD"/>
    <property type="match status" value="1"/>
</dbReference>
<evidence type="ECO:0000256" key="11">
    <source>
        <dbReference type="SAM" id="Phobius"/>
    </source>
</evidence>
<feature type="compositionally biased region" description="Basic and acidic residues" evidence="10">
    <location>
        <begin position="147"/>
        <end position="169"/>
    </location>
</feature>
<keyword evidence="5" id="KW-0997">Cell inner membrane</keyword>
<protein>
    <submittedName>
        <fullName evidence="13">Energy transducer TonB</fullName>
    </submittedName>
</protein>
<dbReference type="NCBIfam" id="TIGR01352">
    <property type="entry name" value="tonB_Cterm"/>
    <property type="match status" value="1"/>
</dbReference>
<feature type="transmembrane region" description="Helical" evidence="11">
    <location>
        <begin position="32"/>
        <end position="53"/>
    </location>
</feature>
<dbReference type="STRING" id="595536.GCA_000178815_00004"/>
<gene>
    <name evidence="13" type="ORF">CQW49_24010</name>
</gene>
<dbReference type="Gene3D" id="3.30.1150.10">
    <property type="match status" value="1"/>
</dbReference>
<dbReference type="KEGG" id="mtw:CQW49_24010"/>
<comment type="subcellular location">
    <subcellularLocation>
        <location evidence="1">Cell inner membrane</location>
        <topology evidence="1">Single-pass membrane protein</topology>
        <orientation evidence="1">Periplasmic side</orientation>
    </subcellularLocation>
</comment>
<reference evidence="14" key="1">
    <citation type="submission" date="2017-10" db="EMBL/GenBank/DDBJ databases">
        <title>Completed PacBio SMRT sequence of Methylosinus trichosporium OB3b reveals presence of a third large plasmid.</title>
        <authorList>
            <person name="Charles T.C."/>
            <person name="Lynch M.D.J."/>
            <person name="Heil J.R."/>
            <person name="Cheng J."/>
        </authorList>
    </citation>
    <scope>NUCLEOTIDE SEQUENCE [LARGE SCALE GENOMIC DNA]</scope>
    <source>
        <strain evidence="14">OB3b</strain>
        <plasmid evidence="14">pob3b3</plasmid>
    </source>
</reference>
<evidence type="ECO:0000313" key="13">
    <source>
        <dbReference type="EMBL" id="ATQ71005.1"/>
    </source>
</evidence>
<evidence type="ECO:0000313" key="14">
    <source>
        <dbReference type="Proteomes" id="UP000230709"/>
    </source>
</evidence>
<dbReference type="GO" id="GO:0055085">
    <property type="term" value="P:transmembrane transport"/>
    <property type="evidence" value="ECO:0007669"/>
    <property type="project" value="InterPro"/>
</dbReference>
<evidence type="ECO:0000256" key="9">
    <source>
        <dbReference type="ARBA" id="ARBA00023136"/>
    </source>
</evidence>
<evidence type="ECO:0000256" key="5">
    <source>
        <dbReference type="ARBA" id="ARBA00022519"/>
    </source>
</evidence>
<dbReference type="AlphaFoldDB" id="A0A2D2D7T5"/>
<dbReference type="GO" id="GO:0031992">
    <property type="term" value="F:energy transducer activity"/>
    <property type="evidence" value="ECO:0007669"/>
    <property type="project" value="TreeGrafter"/>
</dbReference>
<dbReference type="GO" id="GO:0015031">
    <property type="term" value="P:protein transport"/>
    <property type="evidence" value="ECO:0007669"/>
    <property type="project" value="UniProtKB-KW"/>
</dbReference>
<evidence type="ECO:0000256" key="2">
    <source>
        <dbReference type="ARBA" id="ARBA00006555"/>
    </source>
</evidence>
<dbReference type="PANTHER" id="PTHR33446">
    <property type="entry name" value="PROTEIN TONB-RELATED"/>
    <property type="match status" value="1"/>
</dbReference>
<name>A0A2D2D7T5_METT3</name>
<accession>A0A2D2D7T5</accession>
<keyword evidence="3" id="KW-0813">Transport</keyword>
<evidence type="ECO:0000256" key="3">
    <source>
        <dbReference type="ARBA" id="ARBA00022448"/>
    </source>
</evidence>
<dbReference type="SUPFAM" id="SSF74653">
    <property type="entry name" value="TolA/TonB C-terminal domain"/>
    <property type="match status" value="1"/>
</dbReference>
<feature type="domain" description="TonB C-terminal" evidence="12">
    <location>
        <begin position="215"/>
        <end position="302"/>
    </location>
</feature>
<keyword evidence="7" id="KW-0653">Protein transport</keyword>
<dbReference type="Pfam" id="PF03544">
    <property type="entry name" value="TonB_C"/>
    <property type="match status" value="1"/>
</dbReference>
<dbReference type="RefSeq" id="WP_003615116.1">
    <property type="nucleotide sequence ID" value="NZ_ADVE02000003.1"/>
</dbReference>
<dbReference type="Proteomes" id="UP000230709">
    <property type="component" value="Plasmid pOB3b3"/>
</dbReference>
<dbReference type="GO" id="GO:0098797">
    <property type="term" value="C:plasma membrane protein complex"/>
    <property type="evidence" value="ECO:0007669"/>
    <property type="project" value="TreeGrafter"/>
</dbReference>
<feature type="region of interest" description="Disordered" evidence="10">
    <location>
        <begin position="73"/>
        <end position="102"/>
    </location>
</feature>
<comment type="similarity">
    <text evidence="2">Belongs to the TonB family.</text>
</comment>
<feature type="compositionally biased region" description="Low complexity" evidence="10">
    <location>
        <begin position="182"/>
        <end position="194"/>
    </location>
</feature>
<keyword evidence="14" id="KW-1185">Reference proteome</keyword>
<keyword evidence="6 11" id="KW-0812">Transmembrane</keyword>
<geneLocation type="plasmid" evidence="14">
    <name>pob3b3</name>
</geneLocation>
<proteinExistence type="inferred from homology"/>
<dbReference type="PANTHER" id="PTHR33446:SF2">
    <property type="entry name" value="PROTEIN TONB"/>
    <property type="match status" value="1"/>
</dbReference>
<evidence type="ECO:0000256" key="1">
    <source>
        <dbReference type="ARBA" id="ARBA00004383"/>
    </source>
</evidence>
<keyword evidence="13" id="KW-0614">Plasmid</keyword>
<evidence type="ECO:0000256" key="4">
    <source>
        <dbReference type="ARBA" id="ARBA00022475"/>
    </source>
</evidence>
<evidence type="ECO:0000256" key="7">
    <source>
        <dbReference type="ARBA" id="ARBA00022927"/>
    </source>
</evidence>
<dbReference type="InterPro" id="IPR006260">
    <property type="entry name" value="TonB/TolA_C"/>
</dbReference>
<sequence length="302" mass="32086">MGADERASRDTPLERPAASPPEAVRPAGLRSLAISVALGAHAALFILFAGFLAEKVTPLDDLRVELVQQGETVTETNISPTPDAAPTAAIEPIQSASPDPTLRDDTQITMSKQQPRAEAADLLSAPLPQVEAPDALPLAIEQRRIEDARKSQRRVEDKKRKEKPEEVRRQAAQRIARRESAQSRQLAAHEQAGAAAVRTGVRESAGNAPHMSKAAYAALVSAEIHRHKHYPASARQSGSTGAVSVIFSIGPSGAIVSHSITRSSGNGAIDAAVHEMLAISHPPPPPGGFFYGNVTISFDLDR</sequence>
<evidence type="ECO:0000259" key="12">
    <source>
        <dbReference type="PROSITE" id="PS52015"/>
    </source>
</evidence>
<evidence type="ECO:0000256" key="6">
    <source>
        <dbReference type="ARBA" id="ARBA00022692"/>
    </source>
</evidence>
<evidence type="ECO:0000256" key="8">
    <source>
        <dbReference type="ARBA" id="ARBA00022989"/>
    </source>
</evidence>
<keyword evidence="8 11" id="KW-1133">Transmembrane helix</keyword>
<feature type="region of interest" description="Disordered" evidence="10">
    <location>
        <begin position="1"/>
        <end position="23"/>
    </location>
</feature>